<comment type="similarity">
    <text evidence="1">Belongs to the arsA ATPase family.</text>
</comment>
<dbReference type="InterPro" id="IPR040612">
    <property type="entry name" value="ArsA_HSP20-like"/>
</dbReference>
<feature type="domain" description="ArsA HSP20-like" evidence="3">
    <location>
        <begin position="303"/>
        <end position="360"/>
    </location>
</feature>
<evidence type="ECO:0000259" key="2">
    <source>
        <dbReference type="Pfam" id="PF02374"/>
    </source>
</evidence>
<gene>
    <name evidence="4" type="ORF">CY0110_23491</name>
</gene>
<dbReference type="InterPro" id="IPR027417">
    <property type="entry name" value="P-loop_NTPase"/>
</dbReference>
<proteinExistence type="inferred from homology"/>
<evidence type="ECO:0000259" key="3">
    <source>
        <dbReference type="Pfam" id="PF17886"/>
    </source>
</evidence>
<sequence>MALILTFLGKGGSGCSTVAIATAKKLATAGSRVLFLSQDASPVLSHLWGTTLEASPTAIEPNLKVMALKSAQLLSKGWEDIKELEAQYLRSPTLKNVYGQELGVLPGMDGALALNALREYEQSNEYDVIVYDGDSALNTLRMFSIPEIMSWYVRRFREVLTESDVGKTLAPFVQPITSAILNVSWSAEDLKNTQANDILQSGKSALADGNRVAAYLVTTEDEMAIAAAKYYWGSAQQVGLTVRGVIVNQGETTALAEQFDPLNLSSLPKMEQGNWETLMSALPQFLGESQAPKPVTIDVANRQVKVFLPGFEKKQVKLTQYGPELTIEAGDQRRNIELPGPLAGQSVKGAKFQNHYLIVSL</sequence>
<reference evidence="4 5" key="1">
    <citation type="submission" date="2007-03" db="EMBL/GenBank/DDBJ databases">
        <authorList>
            <person name="Stal L."/>
            <person name="Ferriera S."/>
            <person name="Johnson J."/>
            <person name="Kravitz S."/>
            <person name="Beeson K."/>
            <person name="Sutton G."/>
            <person name="Rogers Y.-H."/>
            <person name="Friedman R."/>
            <person name="Frazier M."/>
            <person name="Venter J.C."/>
        </authorList>
    </citation>
    <scope>NUCLEOTIDE SEQUENCE [LARGE SCALE GENOMIC DNA]</scope>
    <source>
        <strain evidence="4 5">CCY0110</strain>
    </source>
</reference>
<dbReference type="Pfam" id="PF17886">
    <property type="entry name" value="ArsA_HSP20"/>
    <property type="match status" value="1"/>
</dbReference>
<feature type="domain" description="ArsA/GET3 Anion-transporting ATPase-like" evidence="2">
    <location>
        <begin position="4"/>
        <end position="249"/>
    </location>
</feature>
<organism evidence="4 5">
    <name type="scientific">Crocosphaera chwakensis CCY0110</name>
    <dbReference type="NCBI Taxonomy" id="391612"/>
    <lineage>
        <taxon>Bacteria</taxon>
        <taxon>Bacillati</taxon>
        <taxon>Cyanobacteriota</taxon>
        <taxon>Cyanophyceae</taxon>
        <taxon>Oscillatoriophycideae</taxon>
        <taxon>Chroococcales</taxon>
        <taxon>Aphanothecaceae</taxon>
        <taxon>Crocosphaera</taxon>
        <taxon>Crocosphaera chwakensis</taxon>
    </lineage>
</organism>
<dbReference type="CDD" id="cd02035">
    <property type="entry name" value="ArsA"/>
    <property type="match status" value="1"/>
</dbReference>
<protein>
    <recommendedName>
        <fullName evidence="6">Anion-transporting ATPase</fullName>
    </recommendedName>
</protein>
<dbReference type="eggNOG" id="COG0003">
    <property type="taxonomic scope" value="Bacteria"/>
</dbReference>
<evidence type="ECO:0000313" key="4">
    <source>
        <dbReference type="EMBL" id="EAZ92583.1"/>
    </source>
</evidence>
<dbReference type="Gene3D" id="2.60.40.790">
    <property type="match status" value="1"/>
</dbReference>
<dbReference type="InterPro" id="IPR053262">
    <property type="entry name" value="ArsA_ATPase-like"/>
</dbReference>
<dbReference type="SUPFAM" id="SSF52540">
    <property type="entry name" value="P-loop containing nucleoside triphosphate hydrolases"/>
    <property type="match status" value="1"/>
</dbReference>
<dbReference type="PANTHER" id="PTHR43868:SF1">
    <property type="entry name" value="P-LOOP CONTAINING NUCLEOSIDE TRIPHOSPHATE HYDROLASES SUPERFAMILY PROTEIN"/>
    <property type="match status" value="1"/>
</dbReference>
<evidence type="ECO:0000256" key="1">
    <source>
        <dbReference type="ARBA" id="ARBA00011040"/>
    </source>
</evidence>
<evidence type="ECO:0000313" key="5">
    <source>
        <dbReference type="Proteomes" id="UP000003781"/>
    </source>
</evidence>
<keyword evidence="5" id="KW-1185">Reference proteome</keyword>
<dbReference type="OrthoDB" id="9780677at2"/>
<comment type="caution">
    <text evidence="4">The sequence shown here is derived from an EMBL/GenBank/DDBJ whole genome shotgun (WGS) entry which is preliminary data.</text>
</comment>
<dbReference type="InterPro" id="IPR025723">
    <property type="entry name" value="ArsA/GET3_ATPase-like"/>
</dbReference>
<dbReference type="Gene3D" id="3.40.50.300">
    <property type="entry name" value="P-loop containing nucleotide triphosphate hydrolases"/>
    <property type="match status" value="1"/>
</dbReference>
<dbReference type="CDD" id="cd00298">
    <property type="entry name" value="ACD_sHsps_p23-like"/>
    <property type="match status" value="1"/>
</dbReference>
<name>A3ILD2_9CHRO</name>
<dbReference type="RefSeq" id="WP_008274151.1">
    <property type="nucleotide sequence ID" value="NZ_AAXW01000005.1"/>
</dbReference>
<dbReference type="EMBL" id="AAXW01000005">
    <property type="protein sequence ID" value="EAZ92583.1"/>
    <property type="molecule type" value="Genomic_DNA"/>
</dbReference>
<evidence type="ECO:0008006" key="6">
    <source>
        <dbReference type="Google" id="ProtNLM"/>
    </source>
</evidence>
<dbReference type="Proteomes" id="UP000003781">
    <property type="component" value="Unassembled WGS sequence"/>
</dbReference>
<dbReference type="AlphaFoldDB" id="A3ILD2"/>
<dbReference type="PANTHER" id="PTHR43868">
    <property type="entry name" value="OS02G0711200 PROTEIN"/>
    <property type="match status" value="1"/>
</dbReference>
<accession>A3ILD2</accession>
<dbReference type="InterPro" id="IPR008978">
    <property type="entry name" value="HSP20-like_chaperone"/>
</dbReference>
<dbReference type="Pfam" id="PF02374">
    <property type="entry name" value="ArsA_ATPase"/>
    <property type="match status" value="1"/>
</dbReference>